<dbReference type="OrthoDB" id="9811076at2"/>
<dbReference type="EMBL" id="CP002959">
    <property type="protein sequence ID" value="AFM11360.1"/>
    <property type="molecule type" value="Genomic_DNA"/>
</dbReference>
<evidence type="ECO:0000313" key="3">
    <source>
        <dbReference type="EMBL" id="AFM11360.1"/>
    </source>
</evidence>
<dbReference type="Proteomes" id="UP000006048">
    <property type="component" value="Chromosome"/>
</dbReference>
<feature type="domain" description="Ferrous iron transporter FeoA-like" evidence="2">
    <location>
        <begin position="14"/>
        <end position="82"/>
    </location>
</feature>
<dbReference type="PANTHER" id="PTHR42954">
    <property type="entry name" value="FE(2+) TRANSPORT PROTEIN A"/>
    <property type="match status" value="1"/>
</dbReference>
<name>I4B253_TURPD</name>
<sequence length="82" mass="8820">MKREPKKQNLPVVRFLTELMPGEGGTIVATPVANERLAEIGLVKGEHVQLVKLAPFGDPVILQVLDAPIIVRRADLAGITVA</sequence>
<dbReference type="HOGENOM" id="CLU_2557315_0_0_12"/>
<keyword evidence="1" id="KW-0408">Iron</keyword>
<dbReference type="Pfam" id="PF04023">
    <property type="entry name" value="FeoA"/>
    <property type="match status" value="1"/>
</dbReference>
<dbReference type="RefSeq" id="WP_014801878.1">
    <property type="nucleotide sequence ID" value="NC_018020.1"/>
</dbReference>
<dbReference type="STRING" id="869212.Turpa_0709"/>
<accession>I4B253</accession>
<dbReference type="GO" id="GO:0046914">
    <property type="term" value="F:transition metal ion binding"/>
    <property type="evidence" value="ECO:0007669"/>
    <property type="project" value="InterPro"/>
</dbReference>
<dbReference type="SUPFAM" id="SSF50037">
    <property type="entry name" value="C-terminal domain of transcriptional repressors"/>
    <property type="match status" value="1"/>
</dbReference>
<evidence type="ECO:0000256" key="1">
    <source>
        <dbReference type="ARBA" id="ARBA00023004"/>
    </source>
</evidence>
<evidence type="ECO:0000259" key="2">
    <source>
        <dbReference type="SMART" id="SM00899"/>
    </source>
</evidence>
<dbReference type="InterPro" id="IPR008988">
    <property type="entry name" value="Transcriptional_repressor_C"/>
</dbReference>
<dbReference type="AlphaFoldDB" id="I4B253"/>
<dbReference type="PANTHER" id="PTHR42954:SF2">
    <property type="entry name" value="FE(2+) TRANSPORT PROTEIN A"/>
    <property type="match status" value="1"/>
</dbReference>
<dbReference type="InterPro" id="IPR007167">
    <property type="entry name" value="Fe-transptr_FeoA-like"/>
</dbReference>
<dbReference type="Gene3D" id="2.30.30.90">
    <property type="match status" value="1"/>
</dbReference>
<dbReference type="KEGG" id="tpx:Turpa_0709"/>
<gene>
    <name evidence="3" type="ordered locus">Turpa_0709</name>
</gene>
<reference evidence="3 4" key="1">
    <citation type="submission" date="2012-06" db="EMBL/GenBank/DDBJ databases">
        <title>The complete chromosome of genome of Turneriella parva DSM 21527.</title>
        <authorList>
            <consortium name="US DOE Joint Genome Institute (JGI-PGF)"/>
            <person name="Lucas S."/>
            <person name="Han J."/>
            <person name="Lapidus A."/>
            <person name="Bruce D."/>
            <person name="Goodwin L."/>
            <person name="Pitluck S."/>
            <person name="Peters L."/>
            <person name="Kyrpides N."/>
            <person name="Mavromatis K."/>
            <person name="Ivanova N."/>
            <person name="Mikhailova N."/>
            <person name="Chertkov O."/>
            <person name="Detter J.C."/>
            <person name="Tapia R."/>
            <person name="Han C."/>
            <person name="Land M."/>
            <person name="Hauser L."/>
            <person name="Markowitz V."/>
            <person name="Cheng J.-F."/>
            <person name="Hugenholtz P."/>
            <person name="Woyke T."/>
            <person name="Wu D."/>
            <person name="Gronow S."/>
            <person name="Wellnitz S."/>
            <person name="Brambilla E."/>
            <person name="Klenk H.-P."/>
            <person name="Eisen J.A."/>
        </authorList>
    </citation>
    <scope>NUCLEOTIDE SEQUENCE [LARGE SCALE GENOMIC DNA]</scope>
    <source>
        <strain evidence="4">ATCC BAA-1111 / DSM 21527 / NCTC 11395 / H</strain>
    </source>
</reference>
<dbReference type="InterPro" id="IPR038157">
    <property type="entry name" value="FeoA_core_dom"/>
</dbReference>
<organism evidence="3 4">
    <name type="scientific">Turneriella parva (strain ATCC BAA-1111 / DSM 21527 / NCTC 11395 / H)</name>
    <name type="common">Leptospira parva</name>
    <dbReference type="NCBI Taxonomy" id="869212"/>
    <lineage>
        <taxon>Bacteria</taxon>
        <taxon>Pseudomonadati</taxon>
        <taxon>Spirochaetota</taxon>
        <taxon>Spirochaetia</taxon>
        <taxon>Leptospirales</taxon>
        <taxon>Leptospiraceae</taxon>
        <taxon>Turneriella</taxon>
    </lineage>
</organism>
<proteinExistence type="predicted"/>
<evidence type="ECO:0000313" key="4">
    <source>
        <dbReference type="Proteomes" id="UP000006048"/>
    </source>
</evidence>
<dbReference type="InterPro" id="IPR052713">
    <property type="entry name" value="FeoA"/>
</dbReference>
<dbReference type="SMART" id="SM00899">
    <property type="entry name" value="FeoA"/>
    <property type="match status" value="1"/>
</dbReference>
<protein>
    <recommendedName>
        <fullName evidence="2">Ferrous iron transporter FeoA-like domain-containing protein</fullName>
    </recommendedName>
</protein>
<keyword evidence="4" id="KW-1185">Reference proteome</keyword>